<name>A0A1S8KPZ0_9LACT</name>
<dbReference type="PANTHER" id="PTHR11715">
    <property type="entry name" value="GLYCINE CLEAVAGE SYSTEM H PROTEIN"/>
    <property type="match status" value="1"/>
</dbReference>
<sequence length="110" mass="12441">MRKIGNYLFVEKQDDIYTIRMTPELQDDVGTVAFVEYNFEDKLKKGDFILFLEASKTVIELKTPISGTVHAKNEAAVDQPNLLNSADEAENWLIQLTDVDEAEFAALEAE</sequence>
<dbReference type="InterPro" id="IPR011053">
    <property type="entry name" value="Single_hybrid_motif"/>
</dbReference>
<dbReference type="Proteomes" id="UP000190409">
    <property type="component" value="Unassembled WGS sequence"/>
</dbReference>
<reference evidence="2 3" key="1">
    <citation type="submission" date="2017-01" db="EMBL/GenBank/DDBJ databases">
        <title>Complete Genome Sequence of Dolosigranulum pigrum isolated from a Patient with interstitial lung disease.</title>
        <authorList>
            <person name="Mukhopadhyay R."/>
            <person name="Joaquin J."/>
            <person name="Hogue R."/>
            <person name="Fitzgerald S."/>
            <person name="Jospin G."/>
            <person name="Eisen J.A."/>
            <person name="Chaturvedi V."/>
        </authorList>
    </citation>
    <scope>NUCLEOTIDE SEQUENCE [LARGE SCALE GENOMIC DNA]</scope>
    <source>
        <strain evidence="2 3">15S00348</strain>
    </source>
</reference>
<dbReference type="SUPFAM" id="SSF51230">
    <property type="entry name" value="Single hybrid motif"/>
    <property type="match status" value="1"/>
</dbReference>
<keyword evidence="1" id="KW-0450">Lipoyl</keyword>
<dbReference type="GO" id="GO:0019464">
    <property type="term" value="P:glycine decarboxylation via glycine cleavage system"/>
    <property type="evidence" value="ECO:0007669"/>
    <property type="project" value="InterPro"/>
</dbReference>
<accession>A0A1S8KPZ0</accession>
<dbReference type="CDD" id="cd06848">
    <property type="entry name" value="GCS_H"/>
    <property type="match status" value="1"/>
</dbReference>
<comment type="caution">
    <text evidence="2">The sequence shown here is derived from an EMBL/GenBank/DDBJ whole genome shotgun (WGS) entry which is preliminary data.</text>
</comment>
<dbReference type="AlphaFoldDB" id="A0A1S8KPZ0"/>
<dbReference type="GO" id="GO:0009249">
    <property type="term" value="P:protein lipoylation"/>
    <property type="evidence" value="ECO:0007669"/>
    <property type="project" value="TreeGrafter"/>
</dbReference>
<evidence type="ECO:0000313" key="3">
    <source>
        <dbReference type="Proteomes" id="UP000190409"/>
    </source>
</evidence>
<evidence type="ECO:0000256" key="1">
    <source>
        <dbReference type="ARBA" id="ARBA00022823"/>
    </source>
</evidence>
<proteinExistence type="predicted"/>
<dbReference type="Pfam" id="PF01597">
    <property type="entry name" value="GCV_H"/>
    <property type="match status" value="1"/>
</dbReference>
<dbReference type="GO" id="GO:0005829">
    <property type="term" value="C:cytosol"/>
    <property type="evidence" value="ECO:0007669"/>
    <property type="project" value="TreeGrafter"/>
</dbReference>
<dbReference type="PANTHER" id="PTHR11715:SF3">
    <property type="entry name" value="GLYCINE CLEAVAGE SYSTEM H PROTEIN-RELATED"/>
    <property type="match status" value="1"/>
</dbReference>
<dbReference type="EMBL" id="MUYF01000003">
    <property type="protein sequence ID" value="OOL81798.1"/>
    <property type="molecule type" value="Genomic_DNA"/>
</dbReference>
<dbReference type="RefSeq" id="WP_077863179.1">
    <property type="nucleotide sequence ID" value="NZ_NAQP01000002.1"/>
</dbReference>
<dbReference type="InterPro" id="IPR002930">
    <property type="entry name" value="GCV_H"/>
</dbReference>
<organism evidence="2 3">
    <name type="scientific">Dolosigranulum pigrum</name>
    <dbReference type="NCBI Taxonomy" id="29394"/>
    <lineage>
        <taxon>Bacteria</taxon>
        <taxon>Bacillati</taxon>
        <taxon>Bacillota</taxon>
        <taxon>Bacilli</taxon>
        <taxon>Lactobacillales</taxon>
        <taxon>Carnobacteriaceae</taxon>
        <taxon>Dolosigranulum</taxon>
    </lineage>
</organism>
<gene>
    <name evidence="2" type="ORF">BWX42_08885</name>
</gene>
<dbReference type="Gene3D" id="2.40.50.100">
    <property type="match status" value="1"/>
</dbReference>
<protein>
    <submittedName>
        <fullName evidence="2">Glycine cleavage system protein H</fullName>
    </submittedName>
</protein>
<dbReference type="GO" id="GO:0005960">
    <property type="term" value="C:glycine cleavage complex"/>
    <property type="evidence" value="ECO:0007669"/>
    <property type="project" value="InterPro"/>
</dbReference>
<evidence type="ECO:0000313" key="2">
    <source>
        <dbReference type="EMBL" id="OOL81798.1"/>
    </source>
</evidence>
<dbReference type="InterPro" id="IPR033753">
    <property type="entry name" value="GCV_H/Fam206"/>
</dbReference>